<name>A0A7T8KMG7_CALRO</name>
<evidence type="ECO:0000259" key="27">
    <source>
        <dbReference type="PROSITE" id="PS50268"/>
    </source>
</evidence>
<feature type="domain" description="Cadherin" evidence="27">
    <location>
        <begin position="145"/>
        <end position="248"/>
    </location>
</feature>
<evidence type="ECO:0000313" key="28">
    <source>
        <dbReference type="EMBL" id="QQP58448.1"/>
    </source>
</evidence>
<dbReference type="PROSITE" id="PS50261">
    <property type="entry name" value="G_PROTEIN_RECEP_F2_4"/>
    <property type="match status" value="1"/>
</dbReference>
<evidence type="ECO:0000256" key="18">
    <source>
        <dbReference type="PROSITE-ProRule" id="PRU00076"/>
    </source>
</evidence>
<feature type="transmembrane region" description="Helical" evidence="21">
    <location>
        <begin position="2158"/>
        <end position="2179"/>
    </location>
</feature>
<dbReference type="PROSITE" id="PS00232">
    <property type="entry name" value="CADHERIN_1"/>
    <property type="match status" value="5"/>
</dbReference>
<dbReference type="PROSITE" id="PS50027">
    <property type="entry name" value="EGF_LAM_2"/>
    <property type="match status" value="1"/>
</dbReference>
<dbReference type="FunFam" id="2.60.40.60:FF:000005">
    <property type="entry name" value="Protocadherin 9"/>
    <property type="match status" value="1"/>
</dbReference>
<dbReference type="PROSITE" id="PS50026">
    <property type="entry name" value="EGF_3"/>
    <property type="match status" value="1"/>
</dbReference>
<dbReference type="EMBL" id="CP045891">
    <property type="protein sequence ID" value="QQP58448.1"/>
    <property type="molecule type" value="Genomic_DNA"/>
</dbReference>
<feature type="region of interest" description="Disordered" evidence="20">
    <location>
        <begin position="2354"/>
        <end position="2453"/>
    </location>
</feature>
<dbReference type="FunFam" id="2.60.40.60:FF:000020">
    <property type="entry name" value="Dachsous cadherin-related 1b"/>
    <property type="match status" value="3"/>
</dbReference>
<dbReference type="FunFam" id="2.60.40.60:FF:000058">
    <property type="entry name" value="FAT atypical cadherin 3"/>
    <property type="match status" value="1"/>
</dbReference>
<dbReference type="OrthoDB" id="26203at2759"/>
<feature type="domain" description="Laminin G" evidence="22">
    <location>
        <begin position="1462"/>
        <end position="1627"/>
    </location>
</feature>
<dbReference type="SUPFAM" id="SSF49899">
    <property type="entry name" value="Concanavalin A-like lectins/glucanases"/>
    <property type="match status" value="2"/>
</dbReference>
<feature type="domain" description="Cadherin" evidence="27">
    <location>
        <begin position="356"/>
        <end position="465"/>
    </location>
</feature>
<dbReference type="InterPro" id="IPR036445">
    <property type="entry name" value="GPCR_2_extracell_dom_sf"/>
</dbReference>
<evidence type="ECO:0000259" key="22">
    <source>
        <dbReference type="PROSITE" id="PS50025"/>
    </source>
</evidence>
<keyword evidence="3" id="KW-1003">Cell membrane</keyword>
<dbReference type="PROSITE" id="PS50268">
    <property type="entry name" value="CADHERIN_2"/>
    <property type="match status" value="8"/>
</dbReference>
<dbReference type="GO" id="GO:0004930">
    <property type="term" value="F:G protein-coupled receptor activity"/>
    <property type="evidence" value="ECO:0007669"/>
    <property type="project" value="UniProtKB-KW"/>
</dbReference>
<feature type="compositionally biased region" description="Polar residues" evidence="20">
    <location>
        <begin position="2367"/>
        <end position="2376"/>
    </location>
</feature>
<dbReference type="GO" id="GO:0005509">
    <property type="term" value="F:calcium ion binding"/>
    <property type="evidence" value="ECO:0007669"/>
    <property type="project" value="UniProtKB-UniRule"/>
</dbReference>
<feature type="domain" description="Cadherin" evidence="27">
    <location>
        <begin position="781"/>
        <end position="887"/>
    </location>
</feature>
<dbReference type="InterPro" id="IPR002049">
    <property type="entry name" value="LE_dom"/>
</dbReference>
<keyword evidence="12 21" id="KW-0472">Membrane</keyword>
<dbReference type="Pfam" id="PF02210">
    <property type="entry name" value="Laminin_G_2"/>
    <property type="match status" value="2"/>
</dbReference>
<evidence type="ECO:0000259" key="23">
    <source>
        <dbReference type="PROSITE" id="PS50026"/>
    </source>
</evidence>
<evidence type="ECO:0000256" key="1">
    <source>
        <dbReference type="ARBA" id="ARBA00004251"/>
    </source>
</evidence>
<dbReference type="SUPFAM" id="SSF57196">
    <property type="entry name" value="EGF/Laminin"/>
    <property type="match status" value="2"/>
</dbReference>
<keyword evidence="19" id="KW-0424">Laminin EGF-like domain</keyword>
<evidence type="ECO:0000256" key="12">
    <source>
        <dbReference type="ARBA" id="ARBA00023136"/>
    </source>
</evidence>
<evidence type="ECO:0000256" key="2">
    <source>
        <dbReference type="ARBA" id="ARBA00004651"/>
    </source>
</evidence>
<keyword evidence="8 17" id="KW-0106">Calcium</keyword>
<evidence type="ECO:0000256" key="13">
    <source>
        <dbReference type="ARBA" id="ARBA00023157"/>
    </source>
</evidence>
<keyword evidence="16" id="KW-0807">Transducer</keyword>
<keyword evidence="4 18" id="KW-0245">EGF-like domain</keyword>
<dbReference type="SMART" id="SM00282">
    <property type="entry name" value="LamG"/>
    <property type="match status" value="2"/>
</dbReference>
<dbReference type="InterPro" id="IPR000742">
    <property type="entry name" value="EGF"/>
</dbReference>
<dbReference type="SMART" id="SM00181">
    <property type="entry name" value="EGF"/>
    <property type="match status" value="5"/>
</dbReference>
<feature type="domain" description="G-protein coupled receptors family 2 profile 1" evidence="25">
    <location>
        <begin position="1767"/>
        <end position="1840"/>
    </location>
</feature>
<dbReference type="CDD" id="cd00055">
    <property type="entry name" value="EGF_Lam"/>
    <property type="match status" value="2"/>
</dbReference>
<dbReference type="SUPFAM" id="SSF111418">
    <property type="entry name" value="Hormone receptor domain"/>
    <property type="match status" value="1"/>
</dbReference>
<protein>
    <submittedName>
        <fullName evidence="28">Starry night</fullName>
    </submittedName>
</protein>
<evidence type="ECO:0000259" key="26">
    <source>
        <dbReference type="PROSITE" id="PS50261"/>
    </source>
</evidence>
<keyword evidence="5 21" id="KW-0812">Transmembrane</keyword>
<dbReference type="GO" id="GO:0016318">
    <property type="term" value="P:ommatidial rotation"/>
    <property type="evidence" value="ECO:0007669"/>
    <property type="project" value="UniProtKB-ARBA"/>
</dbReference>
<dbReference type="GO" id="GO:0007424">
    <property type="term" value="P:open tracheal system development"/>
    <property type="evidence" value="ECO:0007669"/>
    <property type="project" value="UniProtKB-ARBA"/>
</dbReference>
<evidence type="ECO:0000256" key="19">
    <source>
        <dbReference type="PROSITE-ProRule" id="PRU00460"/>
    </source>
</evidence>
<keyword evidence="14" id="KW-0675">Receptor</keyword>
<keyword evidence="6" id="KW-0732">Signal</keyword>
<evidence type="ECO:0000256" key="4">
    <source>
        <dbReference type="ARBA" id="ARBA00022536"/>
    </source>
</evidence>
<keyword evidence="11" id="KW-0297">G-protein coupled receptor</keyword>
<sequence>KEGTHGTIPPKERIFDISFSVFSYHVLMMARIHPPRLLVLVFLVFLSELVLEVCSLDEYGYPLYVTSRKDFFSVALKSGNVSYSMTAHIDSRSSNSFPWTPGIDREFMGVHYFKIRATATKPSFTTSTMLQINVEDVNDNGPIFEQTHYNASVKESIKVGSSIITVRANDADAGENGRVSYFLDSEDFRIHPDKGIVSSRRPLDREVAVQHALVVLAKDNGSPPDAVRSAQVDLLISVIDENDNHPQFEKKIYYIDLKEDWDWRRNPIIGNISAVDADDRDNAEIKYTIIGGNNDNIFSMNSENGNIRVQKSLDRESEDHYKLIIRAQDLGNPPKSNTTQVLIKLLDVNDNPPKFPSNDYYQSVAENVPKDYSVMQLTAFDPDLSINSRISYSLAKVSSRNNKRELPFAIDKETGWITTTMALDRETDHAYRIFVLAEDNGLPRLSSTATVNINVLDRNDNDPHFPEPKYDVRVSESAKLGTEIITLSAIDNDADSQLRYEIAGGNTRNRFSISTQQGRGIITVAQPLDFKFEKYFYLNINAIDSGGRFGSAVVTVNVTDSNNHAPSFENTPYMADVFEDTPVGSTVLMLLATDQDFGENAQVSYTLEEYSDAFDVVPDSGALIVKSPLDRERVGTYILSVLVEDHGIPDPLSDRTEIEISVLDINDNAPAFSSSEYRGSVYEDATIGTSILDVVAIDKDSGDNAKIQYRFPSQGSHDDNSAFSIDPYSGVLRTKKKLDRETKEVFELIVEAFDSGIPEMSSTSSVIVTVLDVNDNPPKFKNDTLYFTLSENMPIGSRVGVVRAVDPDLGDNSEIIYTLLHSPDKKYFSMQRNELDDSVLILSQKEFDYETDKTSYKLLLQAESNPLQSEISIIILITDQNDNLPDLKDFKIIFNHPNEFFSGVIGRVPASDKDPTSQLSYKFTYGNNANIVHLNESNGDIRLSPSFYSNVPLRAKIGVLVSDGQNEVRANLFLKVNYVSSEMLENSVTLRLKNISKMDFLSPYFNYLLETLSVIVPCTTSQIHVFSIKSDVDNILNITFSISVAGIHEERYLPPSLIKQRIFLQSDLASKLLILEQTPFDENLCVQEPCLNYEECHTVTRFGKDFDYISDEAIMFRSIEPITTYTCVCPAGYTGMTTRYTCDVPINMCYSSPCLNGASCISKENDYSCKCPSDYVGKNCEISLRSSSCAQHQDLCKPPSKCVDLPKGGVTCQNCSRNYYHDEFCRLNSRSFSPGTYIAFNSIKARNFLNLTLEFASQNRRGLLFYNGRLNGEQDFMALSYHDRVLRFSFSLGDLSQELSVYRAEENFSDGDFHQVEVLVENERITLSFDHCDKKLSLNHKSRLSPHLRCANQTLFQLNDCNSYLGNCRKSFDLSGPLLLGGIPDGKDKRMELRSFAGCIKNVAIDQVELDMNDYIHDNGSVSGCPEKRNFCLSSPCKNGGYQCTCESDWDGKNCNTQVSEIYGFSSKRNSEITYKKDVHQIQLPWFSILSFRTTSPNGHLLSVKIGKTEVSDLKVVNGFLFYSYMNTNVSIMSKRVDDGLWHNAQVKWMSSEVWLNLDYGQREITKNSQDYLNGKIVSRVITKGFKGCIRNVRVGNLDGEELPVALQKHIGACRSHLFAKDSSEKCRIRDETSNVCLDVCKLDLCENGSKCKRLSGERRRNYKCECLNPEKQFGRYCRQEKEQVCPHHWWGSPVCGPCNCDPSKGFKESCNKSTGQCSCKKYFYRDPQASCKPCSCHSLGSKSQACDISTGQCKCKSGIIGRRCDSCSHQFAELGRSGCSVVYGHCPAETRNGIKWRRTPIGSNTTAECPKDDSKGAAIRICGKTGWKPPNTSQCIHDQFLKLKFTTTDFDHEPWKNIFMAYKVVQTFDSNDALYKKDLEITSKLVQVTLQKEIEKDNFDYAHMKERNFLSNLLEVISWLFKKSDWAYQDRLEVMDLLQCHFGLDTDSSNNDERKTLHIPKYNNYMKRPNAWNKVSALSILLKHKEGATPKGRTLETYIQYSEFNTSGLPELDRSQVSIHDLRWGTRIRHFSNVFSLQVIRPGDGKEESVAPTISYQGRLSYEHDRLYCAYLTRITGFGRPWTGNDVASINCTCSSEGIFTVIEEVVAEQNDYLEGGAYGGVIFLSLSLLAILISLIQVLILLCVTFNASMIDYDILCKLVTMALHYFSITSFIWMLIDSIHIYRMLKELRDINHGKMSFYTTGGFGLPAVIIGLTVGVSGNNYGSASFCWLSFANLTTWSMFIPEIICTVIQIGFIFASLNAVFNIRGDIEDFSKLRRVFFINAGLLPLLSATHIAAYILLNFRNPLFIFVYSGCALGSAVYLLFGFVLLDPLVSKPLRSCSCLRQGKEQQVRRTTGHIGGPSVPSASAATTLNLKDKKRRSSQRISRSGTLSKSALNYHHHQSYPYDPSSGIPKSYLEGGQESLASTTSRSSNHHHYNNKESSTDDDKLYSNMFHSNLSESDSDIERRSLDLASSHSSDEDNDPLDEDETGRAPSSIYKRTLFVNDYPSTATTQSYHS</sequence>
<evidence type="ECO:0000313" key="29">
    <source>
        <dbReference type="Proteomes" id="UP000595437"/>
    </source>
</evidence>
<dbReference type="InterPro" id="IPR013320">
    <property type="entry name" value="ConA-like_dom_sf"/>
</dbReference>
<organism evidence="28 29">
    <name type="scientific">Caligus rogercresseyi</name>
    <name type="common">Sea louse</name>
    <dbReference type="NCBI Taxonomy" id="217165"/>
    <lineage>
        <taxon>Eukaryota</taxon>
        <taxon>Metazoa</taxon>
        <taxon>Ecdysozoa</taxon>
        <taxon>Arthropoda</taxon>
        <taxon>Crustacea</taxon>
        <taxon>Multicrustacea</taxon>
        <taxon>Hexanauplia</taxon>
        <taxon>Copepoda</taxon>
        <taxon>Siphonostomatoida</taxon>
        <taxon>Caligidae</taxon>
        <taxon>Caligus</taxon>
    </lineage>
</organism>
<feature type="domain" description="G-protein coupled receptors family 2 profile 2" evidence="26">
    <location>
        <begin position="2133"/>
        <end position="2331"/>
    </location>
</feature>
<dbReference type="Pfam" id="PF00008">
    <property type="entry name" value="EGF"/>
    <property type="match status" value="1"/>
</dbReference>
<evidence type="ECO:0000259" key="24">
    <source>
        <dbReference type="PROSITE" id="PS50027"/>
    </source>
</evidence>
<evidence type="ECO:0000256" key="17">
    <source>
        <dbReference type="PROSITE-ProRule" id="PRU00043"/>
    </source>
</evidence>
<dbReference type="CDD" id="cd11304">
    <property type="entry name" value="Cadherin_repeat"/>
    <property type="match status" value="9"/>
</dbReference>
<feature type="domain" description="Cadherin" evidence="27">
    <location>
        <begin position="269"/>
        <end position="355"/>
    </location>
</feature>
<keyword evidence="10 21" id="KW-1133">Transmembrane helix</keyword>
<feature type="transmembrane region" description="Helical" evidence="21">
    <location>
        <begin position="2119"/>
        <end position="2146"/>
    </location>
</feature>
<feature type="disulfide bond" evidence="19">
    <location>
        <begin position="1756"/>
        <end position="1765"/>
    </location>
</feature>
<dbReference type="InterPro" id="IPR020894">
    <property type="entry name" value="Cadherin_CS"/>
</dbReference>
<feature type="compositionally biased region" description="Basic and acidic residues" evidence="20">
    <location>
        <begin position="2441"/>
        <end position="2452"/>
    </location>
</feature>
<dbReference type="Pfam" id="PF00028">
    <property type="entry name" value="Cadherin"/>
    <property type="match status" value="7"/>
</dbReference>
<feature type="transmembrane region" description="Helical" evidence="21">
    <location>
        <begin position="2309"/>
        <end position="2332"/>
    </location>
</feature>
<feature type="transmembrane region" description="Helical" evidence="21">
    <location>
        <begin position="2281"/>
        <end position="2303"/>
    </location>
</feature>
<dbReference type="InterPro" id="IPR017981">
    <property type="entry name" value="GPCR_2-like_7TM"/>
</dbReference>
<feature type="compositionally biased region" description="Polar residues" evidence="20">
    <location>
        <begin position="2510"/>
        <end position="2521"/>
    </location>
</feature>
<evidence type="ECO:0000256" key="8">
    <source>
        <dbReference type="ARBA" id="ARBA00022837"/>
    </source>
</evidence>
<keyword evidence="15" id="KW-0325">Glycoprotein</keyword>
<feature type="compositionally biased region" description="Acidic residues" evidence="20">
    <location>
        <begin position="2483"/>
        <end position="2492"/>
    </location>
</feature>
<feature type="domain" description="Laminin G" evidence="22">
    <location>
        <begin position="1227"/>
        <end position="1425"/>
    </location>
</feature>
<dbReference type="Proteomes" id="UP000595437">
    <property type="component" value="Chromosome 2"/>
</dbReference>
<dbReference type="SMART" id="SM00179">
    <property type="entry name" value="EGF_CA"/>
    <property type="match status" value="2"/>
</dbReference>
<dbReference type="InterPro" id="IPR056286">
    <property type="entry name" value="Cadherin_CELSR1-3_9th"/>
</dbReference>
<dbReference type="GO" id="GO:0030855">
    <property type="term" value="P:epithelial cell differentiation"/>
    <property type="evidence" value="ECO:0007669"/>
    <property type="project" value="UniProtKB-ARBA"/>
</dbReference>
<dbReference type="GO" id="GO:0050769">
    <property type="term" value="P:positive regulation of neurogenesis"/>
    <property type="evidence" value="ECO:0007669"/>
    <property type="project" value="UniProtKB-ARBA"/>
</dbReference>
<evidence type="ECO:0000256" key="9">
    <source>
        <dbReference type="ARBA" id="ARBA00022889"/>
    </source>
</evidence>
<evidence type="ECO:0000256" key="16">
    <source>
        <dbReference type="ARBA" id="ARBA00023224"/>
    </source>
</evidence>
<dbReference type="FunFam" id="2.10.25.10:FF:000012">
    <property type="entry name" value="Delta-like protein"/>
    <property type="match status" value="1"/>
</dbReference>
<dbReference type="PROSITE" id="PS00022">
    <property type="entry name" value="EGF_1"/>
    <property type="match status" value="2"/>
</dbReference>
<keyword evidence="9" id="KW-0130">Cell adhesion</keyword>
<dbReference type="Gene3D" id="2.60.120.200">
    <property type="match status" value="2"/>
</dbReference>
<evidence type="ECO:0000256" key="14">
    <source>
        <dbReference type="ARBA" id="ARBA00023170"/>
    </source>
</evidence>
<feature type="transmembrane region" description="Helical" evidence="21">
    <location>
        <begin position="2251"/>
        <end position="2269"/>
    </location>
</feature>
<feature type="domain" description="Cadherin" evidence="27">
    <location>
        <begin position="89"/>
        <end position="144"/>
    </location>
</feature>
<dbReference type="CDD" id="cd00054">
    <property type="entry name" value="EGF_CA"/>
    <property type="match status" value="1"/>
</dbReference>
<dbReference type="SMART" id="SM00008">
    <property type="entry name" value="HormR"/>
    <property type="match status" value="1"/>
</dbReference>
<evidence type="ECO:0000256" key="10">
    <source>
        <dbReference type="ARBA" id="ARBA00022989"/>
    </source>
</evidence>
<dbReference type="GO" id="GO:0048056">
    <property type="term" value="P:R3/R4 cell differentiation"/>
    <property type="evidence" value="ECO:0007669"/>
    <property type="project" value="UniProtKB-ARBA"/>
</dbReference>
<dbReference type="InterPro" id="IPR001791">
    <property type="entry name" value="Laminin_G"/>
</dbReference>
<evidence type="ECO:0000259" key="25">
    <source>
        <dbReference type="PROSITE" id="PS50227"/>
    </source>
</evidence>
<dbReference type="InterPro" id="IPR002126">
    <property type="entry name" value="Cadherin-like_dom"/>
</dbReference>
<dbReference type="Gene3D" id="2.60.40.60">
    <property type="entry name" value="Cadherins"/>
    <property type="match status" value="9"/>
</dbReference>
<dbReference type="GO" id="GO:0007156">
    <property type="term" value="P:homophilic cell adhesion via plasma membrane adhesion molecules"/>
    <property type="evidence" value="ECO:0007669"/>
    <property type="project" value="InterPro"/>
</dbReference>
<feature type="domain" description="Cadherin" evidence="27">
    <location>
        <begin position="466"/>
        <end position="568"/>
    </location>
</feature>
<dbReference type="CDD" id="cd00110">
    <property type="entry name" value="LamG"/>
    <property type="match status" value="2"/>
</dbReference>
<feature type="domain" description="Cadherin" evidence="27">
    <location>
        <begin position="673"/>
        <end position="780"/>
    </location>
</feature>
<dbReference type="PROSITE" id="PS50227">
    <property type="entry name" value="G_PROTEIN_RECEP_F2_3"/>
    <property type="match status" value="1"/>
</dbReference>
<keyword evidence="13 18" id="KW-1015">Disulfide bond</keyword>
<dbReference type="InterPro" id="IPR001879">
    <property type="entry name" value="GPCR_2_extracellular_dom"/>
</dbReference>
<dbReference type="InterPro" id="IPR001881">
    <property type="entry name" value="EGF-like_Ca-bd_dom"/>
</dbReference>
<dbReference type="PANTHER" id="PTHR24026">
    <property type="entry name" value="FAT ATYPICAL CADHERIN-RELATED"/>
    <property type="match status" value="1"/>
</dbReference>
<feature type="non-terminal residue" evidence="28">
    <location>
        <position position="2521"/>
    </location>
</feature>
<feature type="domain" description="Cadherin" evidence="27">
    <location>
        <begin position="569"/>
        <end position="672"/>
    </location>
</feature>
<dbReference type="Gene3D" id="1.20.1070.10">
    <property type="entry name" value="Rhodopsin 7-helix transmembrane proteins"/>
    <property type="match status" value="1"/>
</dbReference>
<evidence type="ECO:0000256" key="11">
    <source>
        <dbReference type="ARBA" id="ARBA00023040"/>
    </source>
</evidence>
<dbReference type="SUPFAM" id="SSF49313">
    <property type="entry name" value="Cadherin-like"/>
    <property type="match status" value="9"/>
</dbReference>
<feature type="domain" description="Laminin EGF-like" evidence="24">
    <location>
        <begin position="1735"/>
        <end position="1782"/>
    </location>
</feature>
<dbReference type="FunFam" id="2.60.40.60:FF:000013">
    <property type="entry name" value="Cadherin EGF LAG seven-pass G-type receptor"/>
    <property type="match status" value="1"/>
</dbReference>
<feature type="disulfide bond" evidence="18">
    <location>
        <begin position="1171"/>
        <end position="1180"/>
    </location>
</feature>
<feature type="transmembrane region" description="Helical" evidence="21">
    <location>
        <begin position="2199"/>
        <end position="2218"/>
    </location>
</feature>
<dbReference type="SMART" id="SM00112">
    <property type="entry name" value="CA"/>
    <property type="match status" value="8"/>
</dbReference>
<dbReference type="GO" id="GO:0007166">
    <property type="term" value="P:cell surface receptor signaling pathway"/>
    <property type="evidence" value="ECO:0007669"/>
    <property type="project" value="InterPro"/>
</dbReference>
<dbReference type="Pfam" id="PF23592">
    <property type="entry name" value="Cadherin_CELSR2_9th"/>
    <property type="match status" value="1"/>
</dbReference>
<dbReference type="Gene3D" id="4.10.1240.10">
    <property type="entry name" value="GPCR, family 2, extracellular hormone receptor domain"/>
    <property type="match status" value="1"/>
</dbReference>
<comment type="caution">
    <text evidence="18">Lacks conserved residue(s) required for the propagation of feature annotation.</text>
</comment>
<dbReference type="Pfam" id="PF00053">
    <property type="entry name" value="EGF_laminin"/>
    <property type="match status" value="2"/>
</dbReference>
<keyword evidence="29" id="KW-1185">Reference proteome</keyword>
<evidence type="ECO:0000256" key="7">
    <source>
        <dbReference type="ARBA" id="ARBA00022737"/>
    </source>
</evidence>
<dbReference type="PANTHER" id="PTHR24026:SF51">
    <property type="entry name" value="PROTOCADHERIN-LIKE WING POLARITY PROTEIN STAN"/>
    <property type="match status" value="1"/>
</dbReference>
<evidence type="ECO:0000256" key="20">
    <source>
        <dbReference type="SAM" id="MobiDB-lite"/>
    </source>
</evidence>
<dbReference type="PROSITE" id="PS01248">
    <property type="entry name" value="EGF_LAM_1"/>
    <property type="match status" value="1"/>
</dbReference>
<feature type="disulfide bond" evidence="19">
    <location>
        <begin position="1735"/>
        <end position="1747"/>
    </location>
</feature>
<dbReference type="Pfam" id="PF00002">
    <property type="entry name" value="7tm_2"/>
    <property type="match status" value="1"/>
</dbReference>
<dbReference type="PROSITE" id="PS50025">
    <property type="entry name" value="LAM_G_DOMAIN"/>
    <property type="match status" value="2"/>
</dbReference>
<dbReference type="Gene3D" id="2.10.25.10">
    <property type="entry name" value="Laminin"/>
    <property type="match status" value="3"/>
</dbReference>
<evidence type="ECO:0000256" key="3">
    <source>
        <dbReference type="ARBA" id="ARBA00022475"/>
    </source>
</evidence>
<dbReference type="InterPro" id="IPR000832">
    <property type="entry name" value="GPCR_2_secretin-like"/>
</dbReference>
<feature type="domain" description="EGF-like" evidence="23">
    <location>
        <begin position="1145"/>
        <end position="1181"/>
    </location>
</feature>
<dbReference type="InterPro" id="IPR015919">
    <property type="entry name" value="Cadherin-like_sf"/>
</dbReference>
<evidence type="ECO:0000256" key="21">
    <source>
        <dbReference type="SAM" id="Phobius"/>
    </source>
</evidence>
<evidence type="ECO:0000256" key="5">
    <source>
        <dbReference type="ARBA" id="ARBA00022692"/>
    </source>
</evidence>
<comment type="subcellular location">
    <subcellularLocation>
        <location evidence="2">Cell membrane</location>
        <topology evidence="2">Multi-pass membrane protein</topology>
    </subcellularLocation>
    <subcellularLocation>
        <location evidence="1">Cell membrane</location>
        <topology evidence="1">Single-pass type I membrane protein</topology>
    </subcellularLocation>
</comment>
<dbReference type="GO" id="GO:0005886">
    <property type="term" value="C:plasma membrane"/>
    <property type="evidence" value="ECO:0007669"/>
    <property type="project" value="UniProtKB-SubCell"/>
</dbReference>
<proteinExistence type="predicted"/>
<feature type="region of interest" description="Disordered" evidence="20">
    <location>
        <begin position="2474"/>
        <end position="2521"/>
    </location>
</feature>
<dbReference type="PRINTS" id="PR00205">
    <property type="entry name" value="CADHERIN"/>
</dbReference>
<evidence type="ECO:0000256" key="6">
    <source>
        <dbReference type="ARBA" id="ARBA00022729"/>
    </source>
</evidence>
<accession>A0A7T8KMG7</accession>
<keyword evidence="7" id="KW-0677">Repeat</keyword>
<dbReference type="PRINTS" id="PR00011">
    <property type="entry name" value="EGFLAMININ"/>
</dbReference>
<reference evidence="29" key="1">
    <citation type="submission" date="2021-01" db="EMBL/GenBank/DDBJ databases">
        <title>Caligus Genome Assembly.</title>
        <authorList>
            <person name="Gallardo-Escarate C."/>
        </authorList>
    </citation>
    <scope>NUCLEOTIDE SEQUENCE [LARGE SCALE GENOMIC DNA]</scope>
</reference>
<dbReference type="SMART" id="SM00180">
    <property type="entry name" value="EGF_Lam"/>
    <property type="match status" value="1"/>
</dbReference>
<evidence type="ECO:0000256" key="15">
    <source>
        <dbReference type="ARBA" id="ARBA00023180"/>
    </source>
</evidence>
<feature type="disulfide bond" evidence="19">
    <location>
        <begin position="1737"/>
        <end position="1754"/>
    </location>
</feature>
<gene>
    <name evidence="28" type="ORF">FKW44_003769</name>
</gene>